<dbReference type="PROSITE" id="PS00198">
    <property type="entry name" value="4FE4S_FER_1"/>
    <property type="match status" value="2"/>
</dbReference>
<dbReference type="InterPro" id="IPR004108">
    <property type="entry name" value="Fe_hydrogenase_lsu_C"/>
</dbReference>
<dbReference type="InterPro" id="IPR009016">
    <property type="entry name" value="Fe_hydrogenase"/>
</dbReference>
<proteinExistence type="predicted"/>
<keyword evidence="3" id="KW-0479">Metal-binding</keyword>
<evidence type="ECO:0000259" key="7">
    <source>
        <dbReference type="PROSITE" id="PS51379"/>
    </source>
</evidence>
<accession>A0A1F7WSF2</accession>
<dbReference type="InterPro" id="IPR057431">
    <property type="entry name" value="LdpA_Fe-S-bd"/>
</dbReference>
<sequence length="432" mass="46453">FGFGDEEETDETTSLAHYYKNALIEGNIKHPLLTVIDEACSSCVKINYFATNACRGCVARPCISACPKDAIHINAGQSVIDSKKCVNCGKCMKVCPYHAIVYIPVPCEEACPVNAISKNEHQKECIDFSKCIYCGKCINKCPFGAIMEKSQILDALNAIRSGAKVIAMLAPSVMGHFDAPLGKIAAAVKKIGFYGAVEVASGADLTSENEALEFIERIGSGESFITSSCCYSYIELIEKHIPGLKRHFSTTKTPMIFSAELVKKEHPDAVTVFISPCVSKKSEALKSGEVDFVLSIEELGSIMEALDIAPENCEEELIEKPATPRGRGFAASGGVMAAMDKVIRSRADAAKISGAEEGGRNDGAAPEIAPIYINGISRQSIKELKGYAENGCGKSNFIEVMSCEGGCVNGPCVINPPIIAQRKYKEFNEVKI</sequence>
<dbReference type="PANTHER" id="PTHR42859">
    <property type="entry name" value="OXIDOREDUCTASE"/>
    <property type="match status" value="1"/>
</dbReference>
<feature type="domain" description="4Fe-4S ferredoxin-type" evidence="7">
    <location>
        <begin position="76"/>
        <end position="105"/>
    </location>
</feature>
<dbReference type="PANTHER" id="PTHR42859:SF10">
    <property type="entry name" value="DIMETHYLSULFOXIDE REDUCTASE CHAIN B"/>
    <property type="match status" value="1"/>
</dbReference>
<dbReference type="STRING" id="1817813.A2008_12615"/>
<dbReference type="InterPro" id="IPR017896">
    <property type="entry name" value="4Fe4S_Fe-S-bd"/>
</dbReference>
<reference evidence="8 9" key="1">
    <citation type="journal article" date="2016" name="Nat. Commun.">
        <title>Thousands of microbial genomes shed light on interconnected biogeochemical processes in an aquifer system.</title>
        <authorList>
            <person name="Anantharaman K."/>
            <person name="Brown C.T."/>
            <person name="Hug L.A."/>
            <person name="Sharon I."/>
            <person name="Castelle C.J."/>
            <person name="Probst A.J."/>
            <person name="Thomas B.C."/>
            <person name="Singh A."/>
            <person name="Wilkins M.J."/>
            <person name="Karaoz U."/>
            <person name="Brodie E.L."/>
            <person name="Williams K.H."/>
            <person name="Hubbard S.S."/>
            <person name="Banfield J.F."/>
        </authorList>
    </citation>
    <scope>NUCLEOTIDE SEQUENCE [LARGE SCALE GENOMIC DNA]</scope>
</reference>
<keyword evidence="2" id="KW-0004">4Fe-4S</keyword>
<feature type="non-terminal residue" evidence="8">
    <location>
        <position position="1"/>
    </location>
</feature>
<comment type="caution">
    <text evidence="8">The sequence shown here is derived from an EMBL/GenBank/DDBJ whole genome shotgun (WGS) entry which is preliminary data.</text>
</comment>
<evidence type="ECO:0000256" key="6">
    <source>
        <dbReference type="ARBA" id="ARBA00023014"/>
    </source>
</evidence>
<dbReference type="InterPro" id="IPR017900">
    <property type="entry name" value="4Fe4S_Fe_S_CS"/>
</dbReference>
<protein>
    <recommendedName>
        <fullName evidence="7">4Fe-4S ferredoxin-type domain-containing protein</fullName>
    </recommendedName>
</protein>
<dbReference type="Gene3D" id="3.30.70.20">
    <property type="match status" value="2"/>
</dbReference>
<dbReference type="SUPFAM" id="SSF53920">
    <property type="entry name" value="Fe-only hydrogenase"/>
    <property type="match status" value="1"/>
</dbReference>
<evidence type="ECO:0000256" key="4">
    <source>
        <dbReference type="ARBA" id="ARBA00022982"/>
    </source>
</evidence>
<dbReference type="InterPro" id="IPR050294">
    <property type="entry name" value="RnfB_subfamily"/>
</dbReference>
<dbReference type="SUPFAM" id="SSF54862">
    <property type="entry name" value="4Fe-4S ferredoxins"/>
    <property type="match status" value="1"/>
</dbReference>
<dbReference type="CDD" id="cd10549">
    <property type="entry name" value="MtMvhB_like"/>
    <property type="match status" value="1"/>
</dbReference>
<name>A0A1F7WSF2_9BACT</name>
<dbReference type="Gene3D" id="3.40.950.10">
    <property type="entry name" value="Fe-only Hydrogenase (Larger Subunit), Chain L, domain 3"/>
    <property type="match status" value="1"/>
</dbReference>
<evidence type="ECO:0000313" key="8">
    <source>
        <dbReference type="EMBL" id="OGM05702.1"/>
    </source>
</evidence>
<keyword evidence="1" id="KW-0813">Transport</keyword>
<evidence type="ECO:0000256" key="1">
    <source>
        <dbReference type="ARBA" id="ARBA00022448"/>
    </source>
</evidence>
<evidence type="ECO:0000256" key="2">
    <source>
        <dbReference type="ARBA" id="ARBA00022485"/>
    </source>
</evidence>
<keyword evidence="6" id="KW-0411">Iron-sulfur</keyword>
<dbReference type="Gene3D" id="3.40.50.1780">
    <property type="match status" value="1"/>
</dbReference>
<keyword evidence="5" id="KW-0408">Iron</keyword>
<dbReference type="GO" id="GO:0051539">
    <property type="term" value="F:4 iron, 4 sulfur cluster binding"/>
    <property type="evidence" value="ECO:0007669"/>
    <property type="project" value="UniProtKB-KW"/>
</dbReference>
<gene>
    <name evidence="8" type="ORF">A2008_12615</name>
</gene>
<dbReference type="EMBL" id="MGFH01000104">
    <property type="protein sequence ID" value="OGM05702.1"/>
    <property type="molecule type" value="Genomic_DNA"/>
</dbReference>
<dbReference type="Pfam" id="PF25160">
    <property type="entry name" value="LdpA_Fe-S-bd"/>
    <property type="match status" value="1"/>
</dbReference>
<keyword evidence="4" id="KW-0249">Electron transport</keyword>
<dbReference type="Pfam" id="PF00037">
    <property type="entry name" value="Fer4"/>
    <property type="match status" value="1"/>
</dbReference>
<evidence type="ECO:0000256" key="3">
    <source>
        <dbReference type="ARBA" id="ARBA00022723"/>
    </source>
</evidence>
<dbReference type="AlphaFoldDB" id="A0A1F7WSF2"/>
<organism evidence="8 9">
    <name type="scientific">Candidatus Wallbacteria bacterium GWC2_49_35</name>
    <dbReference type="NCBI Taxonomy" id="1817813"/>
    <lineage>
        <taxon>Bacteria</taxon>
        <taxon>Candidatus Walliibacteriota</taxon>
    </lineage>
</organism>
<evidence type="ECO:0000313" key="9">
    <source>
        <dbReference type="Proteomes" id="UP000178735"/>
    </source>
</evidence>
<evidence type="ECO:0000256" key="5">
    <source>
        <dbReference type="ARBA" id="ARBA00023004"/>
    </source>
</evidence>
<feature type="domain" description="4Fe-4S ferredoxin-type" evidence="7">
    <location>
        <begin position="122"/>
        <end position="151"/>
    </location>
</feature>
<feature type="domain" description="4Fe-4S ferredoxin-type" evidence="7">
    <location>
        <begin position="45"/>
        <end position="74"/>
    </location>
</feature>
<dbReference type="SUPFAM" id="SSF46548">
    <property type="entry name" value="alpha-helical ferredoxin"/>
    <property type="match status" value="1"/>
</dbReference>
<dbReference type="PROSITE" id="PS51379">
    <property type="entry name" value="4FE4S_FER_2"/>
    <property type="match status" value="3"/>
</dbReference>
<dbReference type="Pfam" id="PF02906">
    <property type="entry name" value="Fe_hyd_lg_C"/>
    <property type="match status" value="1"/>
</dbReference>
<dbReference type="Proteomes" id="UP000178735">
    <property type="component" value="Unassembled WGS sequence"/>
</dbReference>
<dbReference type="GO" id="GO:0046872">
    <property type="term" value="F:metal ion binding"/>
    <property type="evidence" value="ECO:0007669"/>
    <property type="project" value="UniProtKB-KW"/>
</dbReference>